<comment type="caution">
    <text evidence="3">The sequence shown here is derived from an EMBL/GenBank/DDBJ whole genome shotgun (WGS) entry which is preliminary data.</text>
</comment>
<accession>A0A6V8M2C3</accession>
<keyword evidence="1" id="KW-0812">Transmembrane</keyword>
<keyword evidence="1" id="KW-1133">Transmembrane helix</keyword>
<organism evidence="3 4">
    <name type="scientific">Fundidesulfovibrio magnetotacticus</name>
    <dbReference type="NCBI Taxonomy" id="2730080"/>
    <lineage>
        <taxon>Bacteria</taxon>
        <taxon>Pseudomonadati</taxon>
        <taxon>Thermodesulfobacteriota</taxon>
        <taxon>Desulfovibrionia</taxon>
        <taxon>Desulfovibrionales</taxon>
        <taxon>Desulfovibrionaceae</taxon>
        <taxon>Fundidesulfovibrio</taxon>
    </lineage>
</organism>
<gene>
    <name evidence="3" type="ORF">NNJEOMEG_03840</name>
</gene>
<evidence type="ECO:0000313" key="3">
    <source>
        <dbReference type="EMBL" id="GFK95967.1"/>
    </source>
</evidence>
<dbReference type="EMBL" id="BLTE01000027">
    <property type="protein sequence ID" value="GFK95967.1"/>
    <property type="molecule type" value="Genomic_DNA"/>
</dbReference>
<reference evidence="3 4" key="1">
    <citation type="submission" date="2020-04" db="EMBL/GenBank/DDBJ databases">
        <authorList>
            <consortium name="Desulfovibrio sp. FSS-1 genome sequencing consortium"/>
            <person name="Shimoshige H."/>
            <person name="Kobayashi H."/>
            <person name="Maekawa T."/>
        </authorList>
    </citation>
    <scope>NUCLEOTIDE SEQUENCE [LARGE SCALE GENOMIC DNA]</scope>
    <source>
        <strain evidence="3 4">SIID29052-01</strain>
    </source>
</reference>
<proteinExistence type="predicted"/>
<feature type="transmembrane region" description="Helical" evidence="1">
    <location>
        <begin position="12"/>
        <end position="31"/>
    </location>
</feature>
<reference evidence="3 4" key="2">
    <citation type="submission" date="2020-05" db="EMBL/GenBank/DDBJ databases">
        <title>Draft genome sequence of Desulfovibrio sp. strainFSS-1.</title>
        <authorList>
            <person name="Shimoshige H."/>
            <person name="Kobayashi H."/>
            <person name="Maekawa T."/>
        </authorList>
    </citation>
    <scope>NUCLEOTIDE SEQUENCE [LARGE SCALE GENOMIC DNA]</scope>
    <source>
        <strain evidence="3 4">SIID29052-01</strain>
    </source>
</reference>
<dbReference type="RefSeq" id="WP_173087102.1">
    <property type="nucleotide sequence ID" value="NZ_BLTE01000027.1"/>
</dbReference>
<name>A0A6V8M2C3_9BACT</name>
<keyword evidence="4" id="KW-1185">Reference proteome</keyword>
<evidence type="ECO:0000259" key="2">
    <source>
        <dbReference type="Pfam" id="PF07811"/>
    </source>
</evidence>
<keyword evidence="1" id="KW-0472">Membrane</keyword>
<dbReference type="Proteomes" id="UP000494245">
    <property type="component" value="Unassembled WGS sequence"/>
</dbReference>
<evidence type="ECO:0000256" key="1">
    <source>
        <dbReference type="SAM" id="Phobius"/>
    </source>
</evidence>
<dbReference type="Pfam" id="PF07811">
    <property type="entry name" value="TadE"/>
    <property type="match status" value="1"/>
</dbReference>
<sequence>MNAHRDQSGVAAVEFALIGSLVLIPLVIAILDFSQMFQIRQVVAQACEVGALAASDGQAPEPLMRAYVQQAGQDSGRLGVAVTANFQQLPPGTAIRVDATFDLRGLPIIPWGAAIPGFVELTAQATARRR</sequence>
<dbReference type="AlphaFoldDB" id="A0A6V8M2C3"/>
<evidence type="ECO:0000313" key="4">
    <source>
        <dbReference type="Proteomes" id="UP000494245"/>
    </source>
</evidence>
<dbReference type="InterPro" id="IPR012495">
    <property type="entry name" value="TadE-like_dom"/>
</dbReference>
<protein>
    <recommendedName>
        <fullName evidence="2">TadE-like domain-containing protein</fullName>
    </recommendedName>
</protein>
<feature type="domain" description="TadE-like" evidence="2">
    <location>
        <begin position="9"/>
        <end position="51"/>
    </location>
</feature>